<dbReference type="Pfam" id="PF13739">
    <property type="entry name" value="PdaC"/>
    <property type="match status" value="1"/>
</dbReference>
<dbReference type="InterPro" id="IPR021729">
    <property type="entry name" value="DUF3298"/>
</dbReference>
<proteinExistence type="predicted"/>
<dbReference type="AlphaFoldDB" id="A0A858BW31"/>
<dbReference type="EMBL" id="CP048649">
    <property type="protein sequence ID" value="QIB69308.1"/>
    <property type="molecule type" value="Genomic_DNA"/>
</dbReference>
<evidence type="ECO:0000313" key="3">
    <source>
        <dbReference type="EMBL" id="QIB69308.1"/>
    </source>
</evidence>
<evidence type="ECO:0000259" key="1">
    <source>
        <dbReference type="Pfam" id="PF11738"/>
    </source>
</evidence>
<dbReference type="Gene3D" id="3.30.565.40">
    <property type="entry name" value="Fervidobacterium nodosum Rt17-B1 like"/>
    <property type="match status" value="1"/>
</dbReference>
<dbReference type="InterPro" id="IPR025303">
    <property type="entry name" value="PdaC"/>
</dbReference>
<feature type="domain" description="DUF3298" evidence="1">
    <location>
        <begin position="139"/>
        <end position="218"/>
    </location>
</feature>
<name>A0A858BW31_9FIRM</name>
<protein>
    <submittedName>
        <fullName evidence="3">DUF3298 and DUF4163 domain-containing protein</fullName>
    </submittedName>
</protein>
<accession>A0A858BW31</accession>
<dbReference type="KEGG" id="abut:Ami103574_08220"/>
<evidence type="ECO:0000259" key="2">
    <source>
        <dbReference type="Pfam" id="PF13739"/>
    </source>
</evidence>
<organism evidence="3 4">
    <name type="scientific">Aminipila butyrica</name>
    <dbReference type="NCBI Taxonomy" id="433296"/>
    <lineage>
        <taxon>Bacteria</taxon>
        <taxon>Bacillati</taxon>
        <taxon>Bacillota</taxon>
        <taxon>Clostridia</taxon>
        <taxon>Peptostreptococcales</taxon>
        <taxon>Anaerovoracaceae</taxon>
        <taxon>Aminipila</taxon>
    </lineage>
</organism>
<evidence type="ECO:0000313" key="4">
    <source>
        <dbReference type="Proteomes" id="UP000466848"/>
    </source>
</evidence>
<dbReference type="Proteomes" id="UP000466848">
    <property type="component" value="Chromosome"/>
</dbReference>
<feature type="domain" description="Deacetylase PdaC" evidence="2">
    <location>
        <begin position="25"/>
        <end position="121"/>
    </location>
</feature>
<dbReference type="RefSeq" id="WP_163066457.1">
    <property type="nucleotide sequence ID" value="NZ_CP048649.1"/>
</dbReference>
<dbReference type="Gene3D" id="3.90.640.20">
    <property type="entry name" value="Heat-shock cognate protein, ATPase"/>
    <property type="match status" value="1"/>
</dbReference>
<keyword evidence="4" id="KW-1185">Reference proteome</keyword>
<dbReference type="InterPro" id="IPR037126">
    <property type="entry name" value="PdaC/RsiV-like_sf"/>
</dbReference>
<dbReference type="Pfam" id="PF11738">
    <property type="entry name" value="DUF3298"/>
    <property type="match status" value="1"/>
</dbReference>
<sequence length="227" mass="26053">MDKPRCFATTHTEEINCQFKYDNIDMLALTIKYPIVTTPNNSCAGEKINNQISMQVDEYFEYAANTLYQQAMEDYADSLKNNFPFYGYEAYMEYTITYNDNCFLSLYTDKYEFTGGAHGNTTRTSNTWELCGGSNIYLSDFFKPSTNCTLLLTQEIIAQAEGNLKENPGIYFDNYKELIIRNLSCHNFYMAPSGITIYYQQYDIAPYSTGIVEFTIPYATIGWAPSC</sequence>
<reference evidence="3 4" key="1">
    <citation type="submission" date="2020-02" db="EMBL/GenBank/DDBJ databases">
        <authorList>
            <person name="Kim Y.B."/>
            <person name="Roh S.W."/>
        </authorList>
    </citation>
    <scope>NUCLEOTIDE SEQUENCE [LARGE SCALE GENOMIC DNA]</scope>
    <source>
        <strain evidence="3 4">DSM 103574</strain>
    </source>
</reference>
<gene>
    <name evidence="3" type="ORF">Ami103574_08220</name>
</gene>